<dbReference type="CDD" id="cd00064">
    <property type="entry name" value="FU"/>
    <property type="match status" value="1"/>
</dbReference>
<feature type="transmembrane region" description="Helical" evidence="1">
    <location>
        <begin position="37"/>
        <end position="54"/>
    </location>
</feature>
<protein>
    <recommendedName>
        <fullName evidence="2">EGF-like domain-containing protein</fullName>
    </recommendedName>
</protein>
<feature type="domain" description="EGF-like" evidence="2">
    <location>
        <begin position="706"/>
        <end position="735"/>
    </location>
</feature>
<dbReference type="PANTHER" id="PTHR38934:SF6">
    <property type="entry name" value="CHROMOSOME UNDETERMINED SCAFFOLD_176, WHOLE GENOME SHOTGUN SEQUENCE"/>
    <property type="match status" value="1"/>
</dbReference>
<keyword evidence="1" id="KW-0812">Transmembrane</keyword>
<dbReference type="OMA" id="NCIAFEL"/>
<dbReference type="OrthoDB" id="19903at2759"/>
<dbReference type="InterPro" id="IPR000742">
    <property type="entry name" value="EGF"/>
</dbReference>
<dbReference type="EMBL" id="CAJJDP010000161">
    <property type="protein sequence ID" value="CAD8212911.1"/>
    <property type="molecule type" value="Genomic_DNA"/>
</dbReference>
<name>A0A8S1YHB1_PAROT</name>
<feature type="domain" description="EGF-like" evidence="2">
    <location>
        <begin position="749"/>
        <end position="795"/>
    </location>
</feature>
<evidence type="ECO:0000256" key="1">
    <source>
        <dbReference type="SAM" id="Phobius"/>
    </source>
</evidence>
<organism evidence="3 4">
    <name type="scientific">Paramecium octaurelia</name>
    <dbReference type="NCBI Taxonomy" id="43137"/>
    <lineage>
        <taxon>Eukaryota</taxon>
        <taxon>Sar</taxon>
        <taxon>Alveolata</taxon>
        <taxon>Ciliophora</taxon>
        <taxon>Intramacronucleata</taxon>
        <taxon>Oligohymenophorea</taxon>
        <taxon>Peniculida</taxon>
        <taxon>Parameciidae</taxon>
        <taxon>Paramecium</taxon>
    </lineage>
</organism>
<reference evidence="3" key="1">
    <citation type="submission" date="2021-01" db="EMBL/GenBank/DDBJ databases">
        <authorList>
            <consortium name="Genoscope - CEA"/>
            <person name="William W."/>
        </authorList>
    </citation>
    <scope>NUCLEOTIDE SEQUENCE</scope>
</reference>
<dbReference type="AlphaFoldDB" id="A0A8S1YHB1"/>
<comment type="caution">
    <text evidence="3">The sequence shown here is derived from an EMBL/GenBank/DDBJ whole genome shotgun (WGS) entry which is preliminary data.</text>
</comment>
<dbReference type="PANTHER" id="PTHR38934">
    <property type="entry name" value="HYPHALLY REGULATED CELL WALL PROTEIN 1"/>
    <property type="match status" value="1"/>
</dbReference>
<dbReference type="SMART" id="SM00181">
    <property type="entry name" value="EGF"/>
    <property type="match status" value="5"/>
</dbReference>
<keyword evidence="1" id="KW-0472">Membrane</keyword>
<feature type="domain" description="EGF-like" evidence="2">
    <location>
        <begin position="850"/>
        <end position="889"/>
    </location>
</feature>
<sequence>MLLRMKIISDLQQQKIQDYQKTESNYTKQAPVIANDLINILFMFMIIILIISFAKSQWVIANYFLTSQQIYQKSSYCYNYYTEYFCEATSYTTANFITCQQPQRSFITLNQSFKGIRQYSTYSFNSGYFISFDLYFGGKWVNDEVVFEVGSFQNKFSYTSPDIYPITQGFCDSLQTDVKTVNFTIPSYQSGQMKFSLSTKNAGSVSINMIITSRKSSIICYPSCSACIGPEQNQCLSCFYGVPANNKCPQCPNNLYYEKNSGCKINCKFENSKFSNGFCQAFDYYSLILFDYYIGEVSMLKWQQLYDPLHISTYPQYTYTGSNNYAYGIFRYNSGIGRYINEITASSSTSTYGYGLRIQLQLFDNLQLGTGIRFMINNTYYSSIYKDSQGIQTHRISIGSQSQYSFNSYMMTTLDLYMFVDMLQYPFYFSAIGNLTGSSGWGLMSLQFTKGLCPRNCQMCDVPYQCKKCYSGYFVNKDGNCIYSCSSFTQKVVGDYCQEYEDEIPYSKYLIKDFYDLANDQDQYPEYKLLSQEGVNFLKGEYIHYSTYNSIRIFGGQYVWSQAVFQRIHQISNKPHHRITISFRIVFGPNFPSDSRFIYTVDDNAPISNSRQGSSPFFIKNTFVHTQDELTVKWECYGVNNEPINAYCGFYNYFIVVHYCQPYCLQCTDQDTCLEWEQYDQVQIQLSQTECQSEQYYDKFELKCKSCPSSCLTCQSSYYCLTCKPTFILTKLGCVCQTNQYDEANQCMNCPQQCEQCLNSSFCVNCSFQKYRTLMNGQCVCLDGYYSIPTNPQCQRCHYFCKTCSGYSQCIECQNINNIEKVDSTCKCKAGTAYQDSLKTCAACHQTCLTCFKISISGCLTCNSVQKRVLRGLKCECQPGYYELNNICEDCPNLEDNQLSQLLVIVTKNQSKIIANPNVETINYSFMKNVKMVIIHQMICVIIANFNVQYIA</sequence>
<feature type="domain" description="EGF-like" evidence="2">
    <location>
        <begin position="452"/>
        <end position="482"/>
    </location>
</feature>
<keyword evidence="4" id="KW-1185">Reference proteome</keyword>
<feature type="domain" description="EGF-like" evidence="2">
    <location>
        <begin position="796"/>
        <end position="842"/>
    </location>
</feature>
<keyword evidence="1" id="KW-1133">Transmembrane helix</keyword>
<accession>A0A8S1YHB1</accession>
<proteinExistence type="predicted"/>
<dbReference type="Proteomes" id="UP000683925">
    <property type="component" value="Unassembled WGS sequence"/>
</dbReference>
<dbReference type="InterPro" id="IPR006212">
    <property type="entry name" value="Furin_repeat"/>
</dbReference>
<dbReference type="SMART" id="SM00261">
    <property type="entry name" value="FU"/>
    <property type="match status" value="6"/>
</dbReference>
<evidence type="ECO:0000313" key="4">
    <source>
        <dbReference type="Proteomes" id="UP000683925"/>
    </source>
</evidence>
<evidence type="ECO:0000313" key="3">
    <source>
        <dbReference type="EMBL" id="CAD8212911.1"/>
    </source>
</evidence>
<gene>
    <name evidence="3" type="ORF">POCTA_138.1.T1590121</name>
</gene>
<evidence type="ECO:0000259" key="2">
    <source>
        <dbReference type="SMART" id="SM00181"/>
    </source>
</evidence>